<reference evidence="9" key="1">
    <citation type="submission" date="2021-03" db="EMBL/GenBank/DDBJ databases">
        <authorList>
            <person name="Bekaert M."/>
        </authorList>
    </citation>
    <scope>NUCLEOTIDE SEQUENCE</scope>
</reference>
<keyword evidence="4 8" id="KW-0808">Transferase</keyword>
<dbReference type="EC" id="2.4.1.-" evidence="8"/>
<dbReference type="AlphaFoldDB" id="A0A8S3RHK1"/>
<evidence type="ECO:0000256" key="4">
    <source>
        <dbReference type="ARBA" id="ARBA00022679"/>
    </source>
</evidence>
<sequence length="496" mass="58289">MKRNIKVDAYINKTENRKDDSTMRISITNFRLVIVVALSLYTLTVAFIFWGFQDKSSWFPKRFRKSHLSEIQVLVDDDEEEMYEYVNKEENPTIESDAEQRETTFLKLGNIYIFSAYFDNRPNIRPKIRIMTIKQSNCSQNIGCAFKYQNHWIRVYAERHEMCENHGRFYGGWMYFCDVPEQFIDTNSNALSTSDIRLFESNNLEMLVPINITSQTYQDSSKFKLLGQFTDPIGICIPPLFGEINLPMLLQFIELGKIQGVTHFTFYLHKIDDSIRKILDHYQEKGDITLVEWILPSTISLREIWYHGQMLTIQDCLYRNMARTKYLGFLDLDEFIIPLEYFKLTDLLDNYAKKLPTISNISAFSFQSAFFDPKQLPDPSQQLKILQLQRRNSKLSKVRTKLLTVPQNVFELGIHHVSKPIDEFKQVLYVDPDVAKIHHYRACIINFEPDMTCFKDLKDDTILKYSDELIQNYKDAVKNTMHLFAPANELQKSSVK</sequence>
<evidence type="ECO:0000256" key="6">
    <source>
        <dbReference type="ARBA" id="ARBA00022989"/>
    </source>
</evidence>
<dbReference type="OrthoDB" id="2526284at2759"/>
<evidence type="ECO:0000256" key="2">
    <source>
        <dbReference type="ARBA" id="ARBA00007647"/>
    </source>
</evidence>
<keyword evidence="10" id="KW-1185">Reference proteome</keyword>
<keyword evidence="5 8" id="KW-0812">Transmembrane</keyword>
<comment type="subcellular location">
    <subcellularLocation>
        <location evidence="1">Membrane</location>
        <topology evidence="1">Single-pass membrane protein</topology>
    </subcellularLocation>
</comment>
<dbReference type="PANTHER" id="PTHR21461">
    <property type="entry name" value="GLYCOSYLTRANSFERASE FAMILY 92 PROTEIN"/>
    <property type="match status" value="1"/>
</dbReference>
<dbReference type="GO" id="GO:0016757">
    <property type="term" value="F:glycosyltransferase activity"/>
    <property type="evidence" value="ECO:0007669"/>
    <property type="project" value="UniProtKB-UniRule"/>
</dbReference>
<protein>
    <recommendedName>
        <fullName evidence="8">Glycosyltransferase family 92 protein</fullName>
        <ecNumber evidence="8">2.4.1.-</ecNumber>
    </recommendedName>
</protein>
<keyword evidence="6 8" id="KW-1133">Transmembrane helix</keyword>
<evidence type="ECO:0000313" key="10">
    <source>
        <dbReference type="Proteomes" id="UP000683360"/>
    </source>
</evidence>
<dbReference type="Proteomes" id="UP000683360">
    <property type="component" value="Unassembled WGS sequence"/>
</dbReference>
<comment type="similarity">
    <text evidence="2 8">Belongs to the glycosyltransferase 92 family.</text>
</comment>
<evidence type="ECO:0000313" key="9">
    <source>
        <dbReference type="EMBL" id="CAG2206223.1"/>
    </source>
</evidence>
<evidence type="ECO:0000256" key="3">
    <source>
        <dbReference type="ARBA" id="ARBA00022676"/>
    </source>
</evidence>
<feature type="transmembrane region" description="Helical" evidence="8">
    <location>
        <begin position="32"/>
        <end position="52"/>
    </location>
</feature>
<proteinExistence type="inferred from homology"/>
<accession>A0A8S3RHK1</accession>
<dbReference type="GO" id="GO:0016020">
    <property type="term" value="C:membrane"/>
    <property type="evidence" value="ECO:0007669"/>
    <property type="project" value="UniProtKB-SubCell"/>
</dbReference>
<evidence type="ECO:0000256" key="7">
    <source>
        <dbReference type="ARBA" id="ARBA00023136"/>
    </source>
</evidence>
<dbReference type="PANTHER" id="PTHR21461:SF69">
    <property type="entry name" value="GLYCOSYLTRANSFERASE FAMILY 92 PROTEIN"/>
    <property type="match status" value="1"/>
</dbReference>
<dbReference type="Pfam" id="PF01697">
    <property type="entry name" value="Glyco_transf_92"/>
    <property type="match status" value="1"/>
</dbReference>
<name>A0A8S3RHK1_MYTED</name>
<dbReference type="InterPro" id="IPR008166">
    <property type="entry name" value="Glyco_transf_92"/>
</dbReference>
<dbReference type="EMBL" id="CAJPWZ010001045">
    <property type="protein sequence ID" value="CAG2206223.1"/>
    <property type="molecule type" value="Genomic_DNA"/>
</dbReference>
<keyword evidence="7 8" id="KW-0472">Membrane</keyword>
<gene>
    <name evidence="9" type="ORF">MEDL_20597</name>
</gene>
<keyword evidence="3 8" id="KW-0328">Glycosyltransferase</keyword>
<evidence type="ECO:0000256" key="8">
    <source>
        <dbReference type="RuleBase" id="RU366017"/>
    </source>
</evidence>
<evidence type="ECO:0000256" key="5">
    <source>
        <dbReference type="ARBA" id="ARBA00022692"/>
    </source>
</evidence>
<evidence type="ECO:0000256" key="1">
    <source>
        <dbReference type="ARBA" id="ARBA00004167"/>
    </source>
</evidence>
<dbReference type="GO" id="GO:0005737">
    <property type="term" value="C:cytoplasm"/>
    <property type="evidence" value="ECO:0007669"/>
    <property type="project" value="TreeGrafter"/>
</dbReference>
<comment type="caution">
    <text evidence="9">The sequence shown here is derived from an EMBL/GenBank/DDBJ whole genome shotgun (WGS) entry which is preliminary data.</text>
</comment>
<organism evidence="9 10">
    <name type="scientific">Mytilus edulis</name>
    <name type="common">Blue mussel</name>
    <dbReference type="NCBI Taxonomy" id="6550"/>
    <lineage>
        <taxon>Eukaryota</taxon>
        <taxon>Metazoa</taxon>
        <taxon>Spiralia</taxon>
        <taxon>Lophotrochozoa</taxon>
        <taxon>Mollusca</taxon>
        <taxon>Bivalvia</taxon>
        <taxon>Autobranchia</taxon>
        <taxon>Pteriomorphia</taxon>
        <taxon>Mytilida</taxon>
        <taxon>Mytiloidea</taxon>
        <taxon>Mytilidae</taxon>
        <taxon>Mytilinae</taxon>
        <taxon>Mytilus</taxon>
    </lineage>
</organism>